<evidence type="ECO:0000313" key="2">
    <source>
        <dbReference type="Proteomes" id="UP000001055"/>
    </source>
</evidence>
<dbReference type="KEGG" id="pno:SNOG_16210"/>
<organism evidence="1 2">
    <name type="scientific">Phaeosphaeria nodorum (strain SN15 / ATCC MYA-4574 / FGSC 10173)</name>
    <name type="common">Glume blotch fungus</name>
    <name type="synonym">Parastagonospora nodorum</name>
    <dbReference type="NCBI Taxonomy" id="321614"/>
    <lineage>
        <taxon>Eukaryota</taxon>
        <taxon>Fungi</taxon>
        <taxon>Dikarya</taxon>
        <taxon>Ascomycota</taxon>
        <taxon>Pezizomycotina</taxon>
        <taxon>Dothideomycetes</taxon>
        <taxon>Pleosporomycetidae</taxon>
        <taxon>Pleosporales</taxon>
        <taxon>Pleosporineae</taxon>
        <taxon>Phaeosphaeriaceae</taxon>
        <taxon>Parastagonospora</taxon>
    </lineage>
</organism>
<dbReference type="InParanoid" id="Q0TW86"/>
<accession>Q0TW86</accession>
<dbReference type="Proteomes" id="UP000001055">
    <property type="component" value="Unassembled WGS sequence"/>
</dbReference>
<dbReference type="RefSeq" id="XP_001806334.1">
    <property type="nucleotide sequence ID" value="XM_001806282.1"/>
</dbReference>
<proteinExistence type="predicted"/>
<dbReference type="EMBL" id="CH445368">
    <property type="protein sequence ID" value="EAT76394.1"/>
    <property type="molecule type" value="Genomic_DNA"/>
</dbReference>
<sequence length="158" mass="17342">MASRPIGSPRSLLSMTWYPNIKSASPMRSIFSTAEQQWPATPINGEGDLAVDDILGEAVRTAPAPPVSFPRRASHDGPSIANIALLAFPRLVVYRTLDSDQEGIVAKGCLPWRRSHGPPRAHEMLVTVAVQSFQTVRCYICAMSGYAWWEGSFQSQRA</sequence>
<gene>
    <name evidence="1" type="ORF">SNOG_16210</name>
</gene>
<dbReference type="AlphaFoldDB" id="Q0TW86"/>
<dbReference type="HOGENOM" id="CLU_1670022_0_0_1"/>
<protein>
    <submittedName>
        <fullName evidence="1">Uncharacterized protein</fullName>
    </submittedName>
</protein>
<dbReference type="GeneID" id="5983264"/>
<reference evidence="2" key="1">
    <citation type="journal article" date="2007" name="Plant Cell">
        <title>Dothideomycete-plant interactions illuminated by genome sequencing and EST analysis of the wheat pathogen Stagonospora nodorum.</title>
        <authorList>
            <person name="Hane J.K."/>
            <person name="Lowe R.G."/>
            <person name="Solomon P.S."/>
            <person name="Tan K.C."/>
            <person name="Schoch C.L."/>
            <person name="Spatafora J.W."/>
            <person name="Crous P.W."/>
            <person name="Kodira C."/>
            <person name="Birren B.W."/>
            <person name="Galagan J.E."/>
            <person name="Torriani S.F."/>
            <person name="McDonald B.A."/>
            <person name="Oliver R.P."/>
        </authorList>
    </citation>
    <scope>NUCLEOTIDE SEQUENCE [LARGE SCALE GENOMIC DNA]</scope>
    <source>
        <strain evidence="2">SN15 / ATCC MYA-4574 / FGSC 10173</strain>
    </source>
</reference>
<name>Q0TW86_PHANO</name>
<evidence type="ECO:0000313" key="1">
    <source>
        <dbReference type="EMBL" id="EAT76394.1"/>
    </source>
</evidence>